<keyword evidence="5" id="KW-1185">Reference proteome</keyword>
<proteinExistence type="inferred from homology"/>
<gene>
    <name evidence="4" type="ORF">GARC_4882</name>
</gene>
<dbReference type="RefSeq" id="WP_007625194.1">
    <property type="nucleotide sequence ID" value="NZ_BAEO01000065.1"/>
</dbReference>
<dbReference type="SUPFAM" id="SSF53850">
    <property type="entry name" value="Periplasmic binding protein-like II"/>
    <property type="match status" value="1"/>
</dbReference>
<dbReference type="EMBL" id="BAEO01000065">
    <property type="protein sequence ID" value="GAC21819.1"/>
    <property type="molecule type" value="Genomic_DNA"/>
</dbReference>
<evidence type="ECO:0000313" key="5">
    <source>
        <dbReference type="Proteomes" id="UP000006327"/>
    </source>
</evidence>
<evidence type="ECO:0000256" key="1">
    <source>
        <dbReference type="ARBA" id="ARBA00010333"/>
    </source>
</evidence>
<dbReference type="AlphaFoldDB" id="K6XMG7"/>
<evidence type="ECO:0000259" key="3">
    <source>
        <dbReference type="Pfam" id="PF00497"/>
    </source>
</evidence>
<dbReference type="PANTHER" id="PTHR35936">
    <property type="entry name" value="MEMBRANE-BOUND LYTIC MUREIN TRANSGLYCOSYLASE F"/>
    <property type="match status" value="1"/>
</dbReference>
<evidence type="ECO:0000313" key="4">
    <source>
        <dbReference type="EMBL" id="GAC21819.1"/>
    </source>
</evidence>
<dbReference type="Pfam" id="PF00497">
    <property type="entry name" value="SBP_bac_3"/>
    <property type="match status" value="1"/>
</dbReference>
<accession>K6XMG7</accession>
<comment type="caution">
    <text evidence="4">The sequence shown here is derived from an EMBL/GenBank/DDBJ whole genome shotgun (WGS) entry which is preliminary data.</text>
</comment>
<evidence type="ECO:0000256" key="2">
    <source>
        <dbReference type="ARBA" id="ARBA00022729"/>
    </source>
</evidence>
<dbReference type="Gene3D" id="3.40.190.10">
    <property type="entry name" value="Periplasmic binding protein-like II"/>
    <property type="match status" value="2"/>
</dbReference>
<reference evidence="4 5" key="1">
    <citation type="journal article" date="2017" name="Antonie Van Leeuwenhoek">
        <title>Rhizobium rhizosphaerae sp. nov., a novel species isolated from rice rhizosphere.</title>
        <authorList>
            <person name="Zhao J.J."/>
            <person name="Zhang J."/>
            <person name="Zhang R.J."/>
            <person name="Zhang C.W."/>
            <person name="Yin H.Q."/>
            <person name="Zhang X.X."/>
        </authorList>
    </citation>
    <scope>NUCLEOTIDE SEQUENCE [LARGE SCALE GENOMIC DNA]</scope>
    <source>
        <strain evidence="4 5">BSs20135</strain>
    </source>
</reference>
<keyword evidence="2" id="KW-0732">Signal</keyword>
<dbReference type="InterPro" id="IPR001638">
    <property type="entry name" value="Solute-binding_3/MltF_N"/>
</dbReference>
<comment type="similarity">
    <text evidence="1">Belongs to the bacterial solute-binding protein 3 family.</text>
</comment>
<protein>
    <submittedName>
        <fullName evidence="4">ABC-type amino acid transport/signal transduction system</fullName>
    </submittedName>
</protein>
<feature type="domain" description="Solute-binding protein family 3/N-terminal" evidence="3">
    <location>
        <begin position="28"/>
        <end position="240"/>
    </location>
</feature>
<dbReference type="OrthoDB" id="245568at2"/>
<name>K6XMG7_9ALTE</name>
<sequence>MNWLKKYWLFLFVSFAQGVKSEELVLVVGLTKPPYVIQYENSGFEIELMRSVLATLDYEISILYVPYGRTYETMQKMQADIGLTLSDKMGVDSDILSLPYVSYQNVAVSLLKKSIKLHRLEDLQGFTVVAFQNARKVLGTAFATAVKTGPLYIELPEQRRQVELLLAGKVEVIVLDINIFKYFSKSITGASQMEKVQVHSLFPSIQYRAAISDPVLRKAFNRALSEYLNTAEYSKLMAKYDMTFTPQN</sequence>
<dbReference type="eggNOG" id="COG0834">
    <property type="taxonomic scope" value="Bacteria"/>
</dbReference>
<dbReference type="PANTHER" id="PTHR35936:SF19">
    <property type="entry name" value="AMINO-ACID-BINDING PROTEIN YXEM-RELATED"/>
    <property type="match status" value="1"/>
</dbReference>
<organism evidence="4 5">
    <name type="scientific">Paraglaciecola arctica BSs20135</name>
    <dbReference type="NCBI Taxonomy" id="493475"/>
    <lineage>
        <taxon>Bacteria</taxon>
        <taxon>Pseudomonadati</taxon>
        <taxon>Pseudomonadota</taxon>
        <taxon>Gammaproteobacteria</taxon>
        <taxon>Alteromonadales</taxon>
        <taxon>Alteromonadaceae</taxon>
        <taxon>Paraglaciecola</taxon>
    </lineage>
</organism>
<dbReference type="STRING" id="493475.GARC_4882"/>
<dbReference type="Proteomes" id="UP000006327">
    <property type="component" value="Unassembled WGS sequence"/>
</dbReference>